<accession>A0AAP0F647</accession>
<keyword evidence="2" id="KW-1185">Reference proteome</keyword>
<evidence type="ECO:0000313" key="2">
    <source>
        <dbReference type="Proteomes" id="UP001419268"/>
    </source>
</evidence>
<reference evidence="1 2" key="1">
    <citation type="submission" date="2024-01" db="EMBL/GenBank/DDBJ databases">
        <title>Genome assemblies of Stephania.</title>
        <authorList>
            <person name="Yang L."/>
        </authorList>
    </citation>
    <scope>NUCLEOTIDE SEQUENCE [LARGE SCALE GENOMIC DNA]</scope>
    <source>
        <strain evidence="1">JXDWG</strain>
        <tissue evidence="1">Leaf</tissue>
    </source>
</reference>
<protein>
    <submittedName>
        <fullName evidence="1">Uncharacterized protein</fullName>
    </submittedName>
</protein>
<dbReference type="AlphaFoldDB" id="A0AAP0F647"/>
<proteinExistence type="predicted"/>
<organism evidence="1 2">
    <name type="scientific">Stephania cephalantha</name>
    <dbReference type="NCBI Taxonomy" id="152367"/>
    <lineage>
        <taxon>Eukaryota</taxon>
        <taxon>Viridiplantae</taxon>
        <taxon>Streptophyta</taxon>
        <taxon>Embryophyta</taxon>
        <taxon>Tracheophyta</taxon>
        <taxon>Spermatophyta</taxon>
        <taxon>Magnoliopsida</taxon>
        <taxon>Ranunculales</taxon>
        <taxon>Menispermaceae</taxon>
        <taxon>Menispermoideae</taxon>
        <taxon>Cissampelideae</taxon>
        <taxon>Stephania</taxon>
    </lineage>
</organism>
<comment type="caution">
    <text evidence="1">The sequence shown here is derived from an EMBL/GenBank/DDBJ whole genome shotgun (WGS) entry which is preliminary data.</text>
</comment>
<gene>
    <name evidence="1" type="ORF">Scep_021431</name>
</gene>
<sequence>MVLDLQQELPQSQVVGFGVGGVGPKIHNTTTTLTTSFDFDHSSSSSNSSTSTSLLTLNLFHSSNQYSSCPSLELEEPCPLPFGWQKFLNLQVIN</sequence>
<dbReference type="Proteomes" id="UP001419268">
    <property type="component" value="Unassembled WGS sequence"/>
</dbReference>
<dbReference type="EMBL" id="JBBNAG010000009">
    <property type="protein sequence ID" value="KAK9104587.1"/>
    <property type="molecule type" value="Genomic_DNA"/>
</dbReference>
<name>A0AAP0F647_9MAGN</name>
<evidence type="ECO:0000313" key="1">
    <source>
        <dbReference type="EMBL" id="KAK9104587.1"/>
    </source>
</evidence>